<sequence>MNTSQDNALPETASRTQYSTLGVSSDTSAYTPDTAPDSELAALVVDAKRWVGELEQLNHTSGQRGSSWMLPIPDGAYLGIPVWSSPGEWLRQLRYVVTHTETGRTAVKRHRIGVESLVAVGTAHARFADTETGRDMTAAVEKIERVAGVSESVVHRARRVLRDLGMGHEIVRGRHLRGHEFMAAELHHGGHQHRAASVWALSSPRWVVEATPQAEIPGRTPSRSAHRAQTYRQRRQRQQAAAAKAQASNPQVTGRDTLSSGSSVLEKFSRKRELTKRARTHAGAITANTNQPLHTQRAAAELAHLAPALTPDKHIGQLVDVLVSTGIDTTRWTGRDIADALTRDTQDRGWTWPDAKSWNTGGYTVQNPVRYAHMRLSRIDFTGPSPSQQRARIDVQRRVEQAARANEAATARSRAASSEHRAAMRANWRTLAATHASHQGVHE</sequence>
<feature type="region of interest" description="Disordered" evidence="1">
    <location>
        <begin position="1"/>
        <end position="34"/>
    </location>
</feature>
<feature type="compositionally biased region" description="Polar residues" evidence="1">
    <location>
        <begin position="248"/>
        <end position="263"/>
    </location>
</feature>
<feature type="compositionally biased region" description="Basic and acidic residues" evidence="1">
    <location>
        <begin position="267"/>
        <end position="276"/>
    </location>
</feature>
<feature type="compositionally biased region" description="Low complexity" evidence="1">
    <location>
        <begin position="238"/>
        <end position="247"/>
    </location>
</feature>
<dbReference type="EMBL" id="CP070618">
    <property type="protein sequence ID" value="QSE88062.1"/>
    <property type="molecule type" value="Genomic_DNA"/>
</dbReference>
<feature type="compositionally biased region" description="Polar residues" evidence="1">
    <location>
        <begin position="1"/>
        <end position="31"/>
    </location>
</feature>
<evidence type="ECO:0000256" key="1">
    <source>
        <dbReference type="SAM" id="MobiDB-lite"/>
    </source>
</evidence>
<evidence type="ECO:0008006" key="4">
    <source>
        <dbReference type="Google" id="ProtNLM"/>
    </source>
</evidence>
<reference evidence="2 3" key="1">
    <citation type="journal article" date="2021" name="Microbiol. Resour. Announc.">
        <title>Complete Genome Sequences of Two Rhodococcus sp. Strains with Large and Linear Chromosomes, Isolated from Apple Rhizosphere.</title>
        <authorList>
            <person name="Benning S."/>
            <person name="Brugnone N."/>
            <person name="Siani R."/>
            <person name="Kublik S."/>
            <person name="Schloter M."/>
            <person name="Rad V."/>
        </authorList>
    </citation>
    <scope>NUCLEOTIDE SEQUENCE [LARGE SCALE GENOMIC DNA]</scope>
    <source>
        <strain evidence="2 3">R79</strain>
    </source>
</reference>
<evidence type="ECO:0000313" key="2">
    <source>
        <dbReference type="EMBL" id="QSE88062.1"/>
    </source>
</evidence>
<organism evidence="2 3">
    <name type="scientific">Rhodococcus pseudokoreensis</name>
    <dbReference type="NCBI Taxonomy" id="2811421"/>
    <lineage>
        <taxon>Bacteria</taxon>
        <taxon>Bacillati</taxon>
        <taxon>Actinomycetota</taxon>
        <taxon>Actinomycetes</taxon>
        <taxon>Mycobacteriales</taxon>
        <taxon>Nocardiaceae</taxon>
        <taxon>Rhodococcus</taxon>
    </lineage>
</organism>
<reference evidence="2 3" key="2">
    <citation type="journal article" date="2022" name="Arch. Microbiol.">
        <title>Rhodococcus pseudokoreensis sp. nov. isolated from the rhizosphere of young M26 apple rootstocks.</title>
        <authorList>
            <person name="Kampfer P."/>
            <person name="Glaeser S.P."/>
            <person name="Blom J."/>
            <person name="Wolf J."/>
            <person name="Benning S."/>
            <person name="Schloter M."/>
            <person name="Neumann-Schaal M."/>
        </authorList>
    </citation>
    <scope>NUCLEOTIDE SEQUENCE [LARGE SCALE GENOMIC DNA]</scope>
    <source>
        <strain evidence="2 3">R79</strain>
    </source>
</reference>
<feature type="region of interest" description="Disordered" evidence="1">
    <location>
        <begin position="212"/>
        <end position="284"/>
    </location>
</feature>
<proteinExistence type="predicted"/>
<accession>A0A974ZS61</accession>
<geneLocation type="plasmid" evidence="2 3">
    <name>unnamed1</name>
</geneLocation>
<evidence type="ECO:0000313" key="3">
    <source>
        <dbReference type="Proteomes" id="UP000662986"/>
    </source>
</evidence>
<keyword evidence="3" id="KW-1185">Reference proteome</keyword>
<protein>
    <recommendedName>
        <fullName evidence="4">Replication protein</fullName>
    </recommendedName>
</protein>
<dbReference type="Proteomes" id="UP000662986">
    <property type="component" value="Plasmid unnamed1"/>
</dbReference>
<keyword evidence="2" id="KW-0614">Plasmid</keyword>
<dbReference type="RefSeq" id="WP_206004823.1">
    <property type="nucleotide sequence ID" value="NZ_CP070618.1"/>
</dbReference>
<gene>
    <name evidence="2" type="ORF">JWS13_05245</name>
</gene>
<name>A0A974ZS61_9NOCA</name>